<proteinExistence type="predicted"/>
<dbReference type="Proteomes" id="UP000193648">
    <property type="component" value="Unassembled WGS sequence"/>
</dbReference>
<sequence length="216" mass="24176">MAMMEQHVASSYFQTTHSRVDSKLHSDLSSEKAIDDFSYTLAKPVSPGGLRRCAATRDLTSIGSNVNYCAKVSVDYMLGDASTPFHAPSWKLLAPNGKSNEIVVDNLETVRRFKKSLYMQLCSVVSEEGIQCVSEDTWSELYLFRKQTDGSGAVTRYEPIEGDQEALYMFALKDGDQIVLLIHENYEYGRSGSEVDSVARWVETIQQQTEFEAVDA</sequence>
<dbReference type="EMBL" id="MCFF01000008">
    <property type="protein sequence ID" value="ORZ24964.1"/>
    <property type="molecule type" value="Genomic_DNA"/>
</dbReference>
<protein>
    <submittedName>
        <fullName evidence="1">Uncharacterized protein</fullName>
    </submittedName>
</protein>
<name>A0A1Y2GV76_9FUNG</name>
<gene>
    <name evidence="1" type="ORF">BCR41DRAFT_384763</name>
</gene>
<evidence type="ECO:0000313" key="2">
    <source>
        <dbReference type="Proteomes" id="UP000193648"/>
    </source>
</evidence>
<organism evidence="1 2">
    <name type="scientific">Lobosporangium transversale</name>
    <dbReference type="NCBI Taxonomy" id="64571"/>
    <lineage>
        <taxon>Eukaryota</taxon>
        <taxon>Fungi</taxon>
        <taxon>Fungi incertae sedis</taxon>
        <taxon>Mucoromycota</taxon>
        <taxon>Mortierellomycotina</taxon>
        <taxon>Mortierellomycetes</taxon>
        <taxon>Mortierellales</taxon>
        <taxon>Mortierellaceae</taxon>
        <taxon>Lobosporangium</taxon>
    </lineage>
</organism>
<evidence type="ECO:0000313" key="1">
    <source>
        <dbReference type="EMBL" id="ORZ24964.1"/>
    </source>
</evidence>
<comment type="caution">
    <text evidence="1">The sequence shown here is derived from an EMBL/GenBank/DDBJ whole genome shotgun (WGS) entry which is preliminary data.</text>
</comment>
<reference evidence="1 2" key="1">
    <citation type="submission" date="2016-07" db="EMBL/GenBank/DDBJ databases">
        <title>Pervasive Adenine N6-methylation of Active Genes in Fungi.</title>
        <authorList>
            <consortium name="DOE Joint Genome Institute"/>
            <person name="Mondo S.J."/>
            <person name="Dannebaum R.O."/>
            <person name="Kuo R.C."/>
            <person name="Labutti K."/>
            <person name="Haridas S."/>
            <person name="Kuo A."/>
            <person name="Salamov A."/>
            <person name="Ahrendt S.R."/>
            <person name="Lipzen A."/>
            <person name="Sullivan W."/>
            <person name="Andreopoulos W.B."/>
            <person name="Clum A."/>
            <person name="Lindquist E."/>
            <person name="Daum C."/>
            <person name="Ramamoorthy G.K."/>
            <person name="Gryganskyi A."/>
            <person name="Culley D."/>
            <person name="Magnuson J.K."/>
            <person name="James T.Y."/>
            <person name="O'Malley M.A."/>
            <person name="Stajich J.E."/>
            <person name="Spatafora J.W."/>
            <person name="Visel A."/>
            <person name="Grigoriev I.V."/>
        </authorList>
    </citation>
    <scope>NUCLEOTIDE SEQUENCE [LARGE SCALE GENOMIC DNA]</scope>
    <source>
        <strain evidence="1 2">NRRL 3116</strain>
    </source>
</reference>
<dbReference type="AlphaFoldDB" id="A0A1Y2GV76"/>
<dbReference type="RefSeq" id="XP_021883945.1">
    <property type="nucleotide sequence ID" value="XM_022027608.1"/>
</dbReference>
<dbReference type="GeneID" id="33569451"/>
<keyword evidence="2" id="KW-1185">Reference proteome</keyword>
<dbReference type="OrthoDB" id="2388626at2759"/>
<dbReference type="InParanoid" id="A0A1Y2GV76"/>
<accession>A0A1Y2GV76</accession>